<dbReference type="GO" id="GO:0015627">
    <property type="term" value="C:type II protein secretion system complex"/>
    <property type="evidence" value="ECO:0007669"/>
    <property type="project" value="TreeGrafter"/>
</dbReference>
<comment type="caution">
    <text evidence="2">The sequence shown here is derived from an EMBL/GenBank/DDBJ whole genome shotgun (WGS) entry which is preliminary data.</text>
</comment>
<dbReference type="RefSeq" id="WP_138366411.1">
    <property type="nucleotide sequence ID" value="NZ_VCEJ01000004.1"/>
</dbReference>
<gene>
    <name evidence="2" type="ORF">FEN17_16390</name>
</gene>
<dbReference type="GO" id="GO:0015628">
    <property type="term" value="P:protein secretion by the type II secretion system"/>
    <property type="evidence" value="ECO:0007669"/>
    <property type="project" value="TreeGrafter"/>
</dbReference>
<reference evidence="2 3" key="1">
    <citation type="submission" date="2019-05" db="EMBL/GenBank/DDBJ databases">
        <authorList>
            <person name="Qu J.-H."/>
        </authorList>
    </citation>
    <scope>NUCLEOTIDE SEQUENCE [LARGE SCALE GENOMIC DNA]</scope>
    <source>
        <strain evidence="2 3">T17</strain>
    </source>
</reference>
<dbReference type="AlphaFoldDB" id="A0A5R9KY37"/>
<dbReference type="Pfam" id="PF12836">
    <property type="entry name" value="HHH_3"/>
    <property type="match status" value="3"/>
</dbReference>
<dbReference type="EMBL" id="VCEJ01000004">
    <property type="protein sequence ID" value="TLV01039.1"/>
    <property type="molecule type" value="Genomic_DNA"/>
</dbReference>
<name>A0A5R9KY37_9BACT</name>
<dbReference type="PANTHER" id="PTHR21180:SF32">
    <property type="entry name" value="ENDONUCLEASE_EXONUCLEASE_PHOSPHATASE FAMILY DOMAIN-CONTAINING PROTEIN 1"/>
    <property type="match status" value="1"/>
</dbReference>
<accession>A0A5R9KY37</accession>
<dbReference type="InterPro" id="IPR051675">
    <property type="entry name" value="Endo/Exo/Phosphatase_dom_1"/>
</dbReference>
<proteinExistence type="predicted"/>
<keyword evidence="1" id="KW-0472">Membrane</keyword>
<evidence type="ECO:0000313" key="3">
    <source>
        <dbReference type="Proteomes" id="UP000306402"/>
    </source>
</evidence>
<dbReference type="PANTHER" id="PTHR21180">
    <property type="entry name" value="ENDONUCLEASE/EXONUCLEASE/PHOSPHATASE FAMILY DOMAIN-CONTAINING PROTEIN 1"/>
    <property type="match status" value="1"/>
</dbReference>
<dbReference type="SUPFAM" id="SSF47781">
    <property type="entry name" value="RuvA domain 2-like"/>
    <property type="match status" value="3"/>
</dbReference>
<dbReference type="OrthoDB" id="981124at2"/>
<sequence>MYKKIVARLQDYFGISRKEARGALVLMMLCCLIIWSPFVFRRWILPHFPSTSVPPDLRKLDSIAVVLEKENKANFKSGKRDFKSDYKKEAKLPAKLFDFDPNTASVEKLMQLGVPTFLAKRIEKFRSKGGKFRKKEDLLAIYDFPAELFQRLESHIVLPETVLQKTFPAAHPNVTKSFSEPKKIFTKPAIAAFDINTADTTQLVQLKGIGSKLSLRILKFRDALGGFYSTNQYAEIFGLDSLALSELNRYAKISSPVTKIAINTITAADLAKHSYLRDRKIVSIIINYRNQHGPYQNMDDLRKTKVIDENLLKKIEPYLSF</sequence>
<organism evidence="2 3">
    <name type="scientific">Dyadobacter luticola</name>
    <dbReference type="NCBI Taxonomy" id="1979387"/>
    <lineage>
        <taxon>Bacteria</taxon>
        <taxon>Pseudomonadati</taxon>
        <taxon>Bacteroidota</taxon>
        <taxon>Cytophagia</taxon>
        <taxon>Cytophagales</taxon>
        <taxon>Spirosomataceae</taxon>
        <taxon>Dyadobacter</taxon>
    </lineage>
</organism>
<evidence type="ECO:0000256" key="1">
    <source>
        <dbReference type="SAM" id="Phobius"/>
    </source>
</evidence>
<dbReference type="InterPro" id="IPR010994">
    <property type="entry name" value="RuvA_2-like"/>
</dbReference>
<keyword evidence="1" id="KW-1133">Transmembrane helix</keyword>
<dbReference type="Gene3D" id="1.10.150.320">
    <property type="entry name" value="Photosystem II 12 kDa extrinsic protein"/>
    <property type="match status" value="1"/>
</dbReference>
<keyword evidence="3" id="KW-1185">Reference proteome</keyword>
<dbReference type="Gene3D" id="1.10.150.280">
    <property type="entry name" value="AF1531-like domain"/>
    <property type="match status" value="2"/>
</dbReference>
<protein>
    <submittedName>
        <fullName evidence="2">Helix-hairpin-helix domain-containing protein</fullName>
    </submittedName>
</protein>
<evidence type="ECO:0000313" key="2">
    <source>
        <dbReference type="EMBL" id="TLV01039.1"/>
    </source>
</evidence>
<feature type="transmembrane region" description="Helical" evidence="1">
    <location>
        <begin position="21"/>
        <end position="40"/>
    </location>
</feature>
<keyword evidence="1" id="KW-0812">Transmembrane</keyword>
<dbReference type="Proteomes" id="UP000306402">
    <property type="component" value="Unassembled WGS sequence"/>
</dbReference>